<name>A0ABV3T1Z2_9ACTN</name>
<evidence type="ECO:0000256" key="1">
    <source>
        <dbReference type="SAM" id="MobiDB-lite"/>
    </source>
</evidence>
<keyword evidence="4" id="KW-1185">Reference proteome</keyword>
<proteinExistence type="predicted"/>
<evidence type="ECO:0000313" key="3">
    <source>
        <dbReference type="EMBL" id="MEX0429219.1"/>
    </source>
</evidence>
<evidence type="ECO:0000259" key="2">
    <source>
        <dbReference type="Pfam" id="PF07179"/>
    </source>
</evidence>
<accession>A0ABV3T1Z2</accession>
<sequence length="170" mass="17645">MTRPDEKRLLGPGFPGDDGSAAPAVHKALEAHRDGRGSYADALGALLEARVLVPVVAVLGDVEYDAQGLAHDKTSDMATVLMTGADGRKALLVFTSMATLQGWRPDARPVPVTFRDAARAAVQEQADAIVLDVAGPVVFAVEGDDLRAAAAGYALGWVGDRSAWVAPEGA</sequence>
<comment type="caution">
    <text evidence="3">The sequence shown here is derived from an EMBL/GenBank/DDBJ whole genome shotgun (WGS) entry which is preliminary data.</text>
</comment>
<reference evidence="3 4" key="1">
    <citation type="submission" date="2024-07" db="EMBL/GenBank/DDBJ databases">
        <authorList>
            <person name="Lee S."/>
            <person name="Kang M."/>
        </authorList>
    </citation>
    <scope>NUCLEOTIDE SEQUENCE [LARGE SCALE GENOMIC DNA]</scope>
    <source>
        <strain evidence="3 4">DS6</strain>
    </source>
</reference>
<feature type="region of interest" description="Disordered" evidence="1">
    <location>
        <begin position="1"/>
        <end position="22"/>
    </location>
</feature>
<dbReference type="InterPro" id="IPR009839">
    <property type="entry name" value="SseB_N"/>
</dbReference>
<dbReference type="Pfam" id="PF07179">
    <property type="entry name" value="SseB"/>
    <property type="match status" value="1"/>
</dbReference>
<dbReference type="Proteomes" id="UP001556631">
    <property type="component" value="Unassembled WGS sequence"/>
</dbReference>
<organism evidence="3 4">
    <name type="scientific">Nocardioides eburneus</name>
    <dbReference type="NCBI Taxonomy" id="3231482"/>
    <lineage>
        <taxon>Bacteria</taxon>
        <taxon>Bacillati</taxon>
        <taxon>Actinomycetota</taxon>
        <taxon>Actinomycetes</taxon>
        <taxon>Propionibacteriales</taxon>
        <taxon>Nocardioidaceae</taxon>
        <taxon>Nocardioides</taxon>
    </lineage>
</organism>
<gene>
    <name evidence="3" type="ORF">AB3X52_16470</name>
</gene>
<feature type="domain" description="SseB protein N-terminal" evidence="2">
    <location>
        <begin position="26"/>
        <end position="148"/>
    </location>
</feature>
<dbReference type="RefSeq" id="WP_367995185.1">
    <property type="nucleotide sequence ID" value="NZ_JBFPJR010000036.1"/>
</dbReference>
<protein>
    <submittedName>
        <fullName evidence="3">SseB family protein</fullName>
    </submittedName>
</protein>
<dbReference type="EMBL" id="JBFPJR010000036">
    <property type="protein sequence ID" value="MEX0429219.1"/>
    <property type="molecule type" value="Genomic_DNA"/>
</dbReference>
<evidence type="ECO:0000313" key="4">
    <source>
        <dbReference type="Proteomes" id="UP001556631"/>
    </source>
</evidence>